<dbReference type="Proteomes" id="UP000663651">
    <property type="component" value="Chromosome"/>
</dbReference>
<evidence type="ECO:0000256" key="1">
    <source>
        <dbReference type="SAM" id="MobiDB-lite"/>
    </source>
</evidence>
<protein>
    <submittedName>
        <fullName evidence="2">Uncharacterized protein</fullName>
    </submittedName>
</protein>
<organism evidence="2 3">
    <name type="scientific">Geobacter benzoatilyticus</name>
    <dbReference type="NCBI Taxonomy" id="2815309"/>
    <lineage>
        <taxon>Bacteria</taxon>
        <taxon>Pseudomonadati</taxon>
        <taxon>Thermodesulfobacteriota</taxon>
        <taxon>Desulfuromonadia</taxon>
        <taxon>Geobacterales</taxon>
        <taxon>Geobacteraceae</taxon>
        <taxon>Geobacter</taxon>
    </lineage>
</organism>
<reference evidence="2 3" key="1">
    <citation type="submission" date="2021-03" db="EMBL/GenBank/DDBJ databases">
        <title>Geobacter metallireducens gen. nov. sp. nov., a microorganism capable of coupling the complete oxidation of organic compounds to the reduction of iron and other metals.</title>
        <authorList>
            <person name="Li Y."/>
        </authorList>
    </citation>
    <scope>NUCLEOTIDE SEQUENCE [LARGE SCALE GENOMIC DNA]</scope>
    <source>
        <strain evidence="2 3">Jerry-YX</strain>
    </source>
</reference>
<evidence type="ECO:0000313" key="3">
    <source>
        <dbReference type="Proteomes" id="UP000663651"/>
    </source>
</evidence>
<feature type="region of interest" description="Disordered" evidence="1">
    <location>
        <begin position="596"/>
        <end position="618"/>
    </location>
</feature>
<accession>A0ABX7Q4F6</accession>
<dbReference type="RefSeq" id="WP_207163769.1">
    <property type="nucleotide sequence ID" value="NZ_CP071382.1"/>
</dbReference>
<name>A0ABX7Q4F6_9BACT</name>
<gene>
    <name evidence="2" type="ORF">JZM60_01400</name>
</gene>
<sequence>MILRRVIPIIAAVVLFPAAALPLDEVQSRLLGGYGLPLRWYNVEGAPAVLEGSDPVRDDDTPRHLLKLEPGQRTAVWLPAWETLRIDSHDGPLAADGLEVSFSAGGGLFRHDAGVRSVDGKSLVFSPSSPAPLLVRIERPSRHRSPLAVALYISSREPLGEIAPYRRLIPLPLDQVRIGRPGQPGDEQFWSMPESRAVSIPVDGPVRVALENHMVYPAQESRRSFAYRVQAALDNQAPQFLEFETGPDKEPSRHDGGDPRHILGRRQTGYLDIPAGEHTLTLKAAVPLLARLLVQERPDYLVPQKNAPVPSADRVVEGDFPPAISIARDNRRRDGGAVGTALMREAGRQRPDYPAVRERAEELAGMHTFYRDLFPDTATHSASPSFRWFIPSRLAEPDSHPSGVIAGEQHTAEMVRMLAGGTFLNAPEGSGAAYSYRLPPRFAPSLLRVAVPAEALKEGAELAVQFDDALPQRLLLAPSPVLPDGSVPVSPAEAGLLLLADNHHSPAPVTLGGAFAASRPPAPLLDAAVTELPLPPQVRTVRIWKDGASKTQIPVAVQYRASGPYRLAETEFLAAESAIGYDTQYQALVKLPALESSPENGSESFASPMDGRTMAGRDLESERFPLSRLIRSLERSYTASVAPPAKGASVAPSASADVEFPARAARLAAGEGDWLTALESWSIPARSGTGAIRRDALFGQIDALTGLNEDYLAEHRLRGLFLYGDDEETRSRAMAALEQRYAAANDIDALLSLQATAFFRKPEPSLLRSLGATLLEAGEQELALQALLVLPPAERPRGAMLQAALRLGWWQSFEKVLAEAPAAEERSLWQGLRAMGEGRYVEALEALRVGGASGNARARHLEEGVRIRAALMDADSVSRLRAVADWEQWQADHPGPRIWEPETGAVAACAGAVTLSNVARDTGFPAFRATAAQPVLLRLAGPVKIRVEARPLHSADSRTPLEGWLQVRDGERLYVQPITRNMPAQGLAIVGDDGHAAGLGVQREIDLGPGIHELQVSGGSLDLLVRVHAFRPAIPCPALPPVTPDTLAAAVDGLYAPIPPRDTDTIPLAERVIMVPRDGGVAPRILPFTRSELLAGGERTAVAPTPSRAEALEKLASLRPPRAVGNDEQAALLAGRGDVSGLFALAADSANPDIAGRAVQLLWVAEQSPDHYLPALSVVRVLAANHGGVRGLTPLVERLSRRGSWVPVTAVASSAGLRSVEVTGWRPETPALRIRRALIPPAAANEQILADMGQMVFTMVNKSATVIELTLAAHELAYLSPQPLAVSYRLDRETPRRLTLRAGDPPRTVTLTVPYGEHVVRVGIEERFADQFLRVGLRERPARSWRGAGGYTPVVNKIERPYHVATQREPVRLRVEGPAVLRIDELRDGITTINYRMVAAGLQQVEVGPEPGRSEGLYRFFTHASVAEKPLLPPRYADIRQEPVPPPAVTVASPPEPAAVRLTDAFVLGHQEDGTWSGTVALARRKPVQEGIEEDSSPEHFLEGETVYRYFNGERTYYEAGALARSREYGGPTIGVRAAVKGLPRTQTPFSWNLGGSLYLQRPDHELGESTEWAATLQGGISQMRELDPKTWHRPAISIFGRALSLSDTDRYLREEVDQDIFTRYKADHRQGVSLSESLIHRPWLDTLWHGSLSLTTNELDEVLSPDHLSLSMGWKQLLGDFQANALYRHTLYFEDGDRSGTMARNSIGAEFIYNRWLENLDRFELGAAMNWHFETSDFTGALSLTWHFDNGRGFRDFYPGEIEFRDLRQRMIPTSRNNGLAYEPE</sequence>
<dbReference type="EMBL" id="CP071382">
    <property type="protein sequence ID" value="QSV45980.1"/>
    <property type="molecule type" value="Genomic_DNA"/>
</dbReference>
<keyword evidence="3" id="KW-1185">Reference proteome</keyword>
<proteinExistence type="predicted"/>
<evidence type="ECO:0000313" key="2">
    <source>
        <dbReference type="EMBL" id="QSV45980.1"/>
    </source>
</evidence>